<dbReference type="PROSITE" id="PS51257">
    <property type="entry name" value="PROKAR_LIPOPROTEIN"/>
    <property type="match status" value="1"/>
</dbReference>
<gene>
    <name evidence="2" type="ORF">CAP_3407</name>
</gene>
<dbReference type="EMBL" id="ASRX01000025">
    <property type="protein sequence ID" value="EYF05267.1"/>
    <property type="molecule type" value="Genomic_DNA"/>
</dbReference>
<reference evidence="2 3" key="1">
    <citation type="submission" date="2013-05" db="EMBL/GenBank/DDBJ databases">
        <title>Genome assembly of Chondromyces apiculatus DSM 436.</title>
        <authorList>
            <person name="Sharma G."/>
            <person name="Khatri I."/>
            <person name="Kaur C."/>
            <person name="Mayilraj S."/>
            <person name="Subramanian S."/>
        </authorList>
    </citation>
    <scope>NUCLEOTIDE SEQUENCE [LARGE SCALE GENOMIC DNA]</scope>
    <source>
        <strain evidence="2 3">DSM 436</strain>
    </source>
</reference>
<sequence length="119" mass="12987">MSGMRHRTSHLVPLRHLLVLCGASLVAAGCGKTITDSDCQMVGERLQRAWNEEIRKAAPPQGTAGTKASGLLLSEEERLVTDWMAECKRDLTGKRVAQRELDCLLGATSLEQLSKCARP</sequence>
<accession>A0A017T8G0</accession>
<organism evidence="2 3">
    <name type="scientific">Chondromyces apiculatus DSM 436</name>
    <dbReference type="NCBI Taxonomy" id="1192034"/>
    <lineage>
        <taxon>Bacteria</taxon>
        <taxon>Pseudomonadati</taxon>
        <taxon>Myxococcota</taxon>
        <taxon>Polyangia</taxon>
        <taxon>Polyangiales</taxon>
        <taxon>Polyangiaceae</taxon>
        <taxon>Chondromyces</taxon>
    </lineage>
</organism>
<comment type="caution">
    <text evidence="2">The sequence shown here is derived from an EMBL/GenBank/DDBJ whole genome shotgun (WGS) entry which is preliminary data.</text>
</comment>
<evidence type="ECO:0000313" key="3">
    <source>
        <dbReference type="Proteomes" id="UP000019678"/>
    </source>
</evidence>
<dbReference type="Proteomes" id="UP000019678">
    <property type="component" value="Unassembled WGS sequence"/>
</dbReference>
<name>A0A017T8G0_9BACT</name>
<dbReference type="STRING" id="1192034.CAP_3407"/>
<dbReference type="AlphaFoldDB" id="A0A017T8G0"/>
<evidence type="ECO:0000256" key="1">
    <source>
        <dbReference type="SAM" id="SignalP"/>
    </source>
</evidence>
<evidence type="ECO:0008006" key="4">
    <source>
        <dbReference type="Google" id="ProtNLM"/>
    </source>
</evidence>
<keyword evidence="3" id="KW-1185">Reference proteome</keyword>
<feature type="chain" id="PRO_5001496697" description="Lipoprotein" evidence="1">
    <location>
        <begin position="29"/>
        <end position="119"/>
    </location>
</feature>
<keyword evidence="1" id="KW-0732">Signal</keyword>
<proteinExistence type="predicted"/>
<feature type="signal peptide" evidence="1">
    <location>
        <begin position="1"/>
        <end position="28"/>
    </location>
</feature>
<protein>
    <recommendedName>
        <fullName evidence="4">Lipoprotein</fullName>
    </recommendedName>
</protein>
<evidence type="ECO:0000313" key="2">
    <source>
        <dbReference type="EMBL" id="EYF05267.1"/>
    </source>
</evidence>